<accession>A0A402CUI8</accession>
<reference evidence="3 4" key="1">
    <citation type="journal article" date="2019" name="Int. J. Syst. Evol. Microbiol.">
        <title>Capsulimonas corticalis gen. nov., sp. nov., an aerobic capsulated bacterium, of a novel bacterial order, Capsulimonadales ord. nov., of the class Armatimonadia of the phylum Armatimonadetes.</title>
        <authorList>
            <person name="Li J."/>
            <person name="Kudo C."/>
            <person name="Tonouchi A."/>
        </authorList>
    </citation>
    <scope>NUCLEOTIDE SEQUENCE [LARGE SCALE GENOMIC DNA]</scope>
    <source>
        <strain evidence="3 4">AX-7</strain>
    </source>
</reference>
<proteinExistence type="predicted"/>
<dbReference type="InterPro" id="IPR011990">
    <property type="entry name" value="TPR-like_helical_dom_sf"/>
</dbReference>
<dbReference type="Pfam" id="PF13432">
    <property type="entry name" value="TPR_16"/>
    <property type="match status" value="3"/>
</dbReference>
<evidence type="ECO:0000256" key="1">
    <source>
        <dbReference type="ARBA" id="ARBA00022737"/>
    </source>
</evidence>
<evidence type="ECO:0000313" key="4">
    <source>
        <dbReference type="Proteomes" id="UP000287394"/>
    </source>
</evidence>
<sequence length="493" mass="54536">MSSLALPLVLLALLLVGEWFVFTFLPHHAQRLAARGEIDRGIAILERLNKLTFWVRGGLSVLTRYRLAGLYAQAQRYRESVDLYQSLLKHRLTPSLEGDIHLRLADCWEGLGLSSDAATERFEAHDRAHRAEADPASRRTEGMLLERENKYAEACVAYEQGLSATPLSDKITRAIFLGHLCVASFNAGRMDQVIRWTDEATTTRCLGDVGASIHGMAAVATSNMGDFARAEHHSQQRYEIALSKNNKDDAAEALAFLASIHKRQGRFVEAIETVDRAIALSAKAGRTANMSKAECLETIGDFDGALQAFDACADAPGIWVPTLQQRNLAVVSLGRARALLGAGRPEEADPHLRKAEREFMCDEKLSLWCHSLRTWLDASMGKRAAAAQGIAFLESHIAKFPHDRGTALSLAASIARAVYLLGDYEQSRDLWRQYLAMIPDPVEFPKGYYFLGESLLALGESQAAREAFTQAVDQKIDTHFARLAHAKLDELFS</sequence>
<evidence type="ECO:0000313" key="3">
    <source>
        <dbReference type="EMBL" id="BDI28990.1"/>
    </source>
</evidence>
<dbReference type="PANTHER" id="PTHR44943">
    <property type="entry name" value="CELLULOSE SYNTHASE OPERON PROTEIN C"/>
    <property type="match status" value="1"/>
</dbReference>
<dbReference type="InterPro" id="IPR019734">
    <property type="entry name" value="TPR_rpt"/>
</dbReference>
<dbReference type="Pfam" id="PF07721">
    <property type="entry name" value="TPR_4"/>
    <property type="match status" value="1"/>
</dbReference>
<dbReference type="GO" id="GO:0042802">
    <property type="term" value="F:identical protein binding"/>
    <property type="evidence" value="ECO:0007669"/>
    <property type="project" value="InterPro"/>
</dbReference>
<dbReference type="Proteomes" id="UP000287394">
    <property type="component" value="Chromosome"/>
</dbReference>
<dbReference type="AlphaFoldDB" id="A0A402CUI8"/>
<keyword evidence="1" id="KW-0677">Repeat</keyword>
<keyword evidence="2" id="KW-0802">TPR repeat</keyword>
<organism evidence="3 4">
    <name type="scientific">Capsulimonas corticalis</name>
    <dbReference type="NCBI Taxonomy" id="2219043"/>
    <lineage>
        <taxon>Bacteria</taxon>
        <taxon>Bacillati</taxon>
        <taxon>Armatimonadota</taxon>
        <taxon>Armatimonadia</taxon>
        <taxon>Capsulimonadales</taxon>
        <taxon>Capsulimonadaceae</taxon>
        <taxon>Capsulimonas</taxon>
    </lineage>
</organism>
<dbReference type="KEGG" id="ccot:CCAX7_10410"/>
<dbReference type="PANTHER" id="PTHR44943:SF4">
    <property type="entry name" value="TPR REPEAT-CONTAINING PROTEIN MJ0798"/>
    <property type="match status" value="1"/>
</dbReference>
<evidence type="ECO:0000256" key="2">
    <source>
        <dbReference type="ARBA" id="ARBA00022803"/>
    </source>
</evidence>
<dbReference type="PROSITE" id="PS50005">
    <property type="entry name" value="TPR"/>
    <property type="match status" value="1"/>
</dbReference>
<protein>
    <submittedName>
        <fullName evidence="3">Uncharacterized protein</fullName>
    </submittedName>
</protein>
<dbReference type="RefSeq" id="WP_165864128.1">
    <property type="nucleotide sequence ID" value="NZ_AP025739.1"/>
</dbReference>
<dbReference type="EMBL" id="AP025739">
    <property type="protein sequence ID" value="BDI28990.1"/>
    <property type="molecule type" value="Genomic_DNA"/>
</dbReference>
<dbReference type="InterPro" id="IPR011717">
    <property type="entry name" value="TPR-4"/>
</dbReference>
<name>A0A402CUI8_9BACT</name>
<dbReference type="SUPFAM" id="SSF48452">
    <property type="entry name" value="TPR-like"/>
    <property type="match status" value="2"/>
</dbReference>
<dbReference type="InterPro" id="IPR051685">
    <property type="entry name" value="Ycf3/AcsC/BcsC/TPR_MFPF"/>
</dbReference>
<dbReference type="SMART" id="SM00028">
    <property type="entry name" value="TPR"/>
    <property type="match status" value="5"/>
</dbReference>
<keyword evidence="4" id="KW-1185">Reference proteome</keyword>
<dbReference type="Gene3D" id="1.25.40.10">
    <property type="entry name" value="Tetratricopeptide repeat domain"/>
    <property type="match status" value="3"/>
</dbReference>
<gene>
    <name evidence="3" type="ORF">CCAX7_10410</name>
</gene>